<name>A0A8T1V7I8_9STRA</name>
<organism evidence="1 2">
    <name type="scientific">Phytophthora pseudosyringae</name>
    <dbReference type="NCBI Taxonomy" id="221518"/>
    <lineage>
        <taxon>Eukaryota</taxon>
        <taxon>Sar</taxon>
        <taxon>Stramenopiles</taxon>
        <taxon>Oomycota</taxon>
        <taxon>Peronosporomycetes</taxon>
        <taxon>Peronosporales</taxon>
        <taxon>Peronosporaceae</taxon>
        <taxon>Phytophthora</taxon>
    </lineage>
</organism>
<gene>
    <name evidence="1" type="ORF">PHYPSEUDO_012398</name>
</gene>
<dbReference type="OrthoDB" id="161860at2759"/>
<dbReference type="Proteomes" id="UP000694044">
    <property type="component" value="Unassembled WGS sequence"/>
</dbReference>
<comment type="caution">
    <text evidence="1">The sequence shown here is derived from an EMBL/GenBank/DDBJ whole genome shotgun (WGS) entry which is preliminary data.</text>
</comment>
<reference evidence="1" key="1">
    <citation type="submission" date="2021-02" db="EMBL/GenBank/DDBJ databases">
        <authorList>
            <person name="Palmer J.M."/>
        </authorList>
    </citation>
    <scope>NUCLEOTIDE SEQUENCE</scope>
    <source>
        <strain evidence="1">SCRP734</strain>
    </source>
</reference>
<proteinExistence type="predicted"/>
<evidence type="ECO:0000313" key="2">
    <source>
        <dbReference type="Proteomes" id="UP000694044"/>
    </source>
</evidence>
<accession>A0A8T1V7I8</accession>
<dbReference type="EMBL" id="JAGDFM010000599">
    <property type="protein sequence ID" value="KAG7376936.1"/>
    <property type="molecule type" value="Genomic_DNA"/>
</dbReference>
<dbReference type="AlphaFoldDB" id="A0A8T1V7I8"/>
<keyword evidence="2" id="KW-1185">Reference proteome</keyword>
<protein>
    <submittedName>
        <fullName evidence="1">Uncharacterized protein</fullName>
    </submittedName>
</protein>
<sequence length="210" mass="22969">MPPRPSPKRAVGTIELNLANQMVYHTLPARLLLLPSVKIQSKRLRQLSPRVSAFFTPRTIVGLVPQVGRHDVHRSSRFGAESTSLSDSVVDSSISSAKPVSKDSPNVPVRQPLLEANDWFLTEEEITDSRGGVPRDGMAVYTTGNKVTPLTVTNGFFDATYDDFISTNEGDRILLSAWEVSLVPLKPDADPTGATTGVHEMVAVVVRMKY</sequence>
<evidence type="ECO:0000313" key="1">
    <source>
        <dbReference type="EMBL" id="KAG7376936.1"/>
    </source>
</evidence>